<dbReference type="CDD" id="cd04666">
    <property type="entry name" value="NUDIX_DIPP2_like_Nudt4"/>
    <property type="match status" value="1"/>
</dbReference>
<dbReference type="GO" id="GO:1901907">
    <property type="term" value="P:diadenosine pentaphosphate catabolic process"/>
    <property type="evidence" value="ECO:0007669"/>
    <property type="project" value="TreeGrafter"/>
</dbReference>
<feature type="compositionally biased region" description="Low complexity" evidence="11">
    <location>
        <begin position="179"/>
        <end position="190"/>
    </location>
</feature>
<dbReference type="PANTHER" id="PTHR12629:SF0">
    <property type="entry name" value="DIPHOSPHOINOSITOL-POLYPHOSPHATE DIPHOSPHATASE"/>
    <property type="match status" value="1"/>
</dbReference>
<dbReference type="Pfam" id="PF00293">
    <property type="entry name" value="NUDIX"/>
    <property type="match status" value="1"/>
</dbReference>
<evidence type="ECO:0000256" key="4">
    <source>
        <dbReference type="ARBA" id="ARBA00012527"/>
    </source>
</evidence>
<evidence type="ECO:0000256" key="8">
    <source>
        <dbReference type="ARBA" id="ARBA00022842"/>
    </source>
</evidence>
<dbReference type="Gene3D" id="3.90.79.10">
    <property type="entry name" value="Nucleoside Triphosphate Pyrophosphohydrolase"/>
    <property type="match status" value="1"/>
</dbReference>
<evidence type="ECO:0000256" key="5">
    <source>
        <dbReference type="ARBA" id="ARBA00022490"/>
    </source>
</evidence>
<dbReference type="GO" id="GO:0005634">
    <property type="term" value="C:nucleus"/>
    <property type="evidence" value="ECO:0007669"/>
    <property type="project" value="TreeGrafter"/>
</dbReference>
<dbReference type="EMBL" id="IACF01002975">
    <property type="protein sequence ID" value="LAB68607.1"/>
    <property type="molecule type" value="mRNA"/>
</dbReference>
<dbReference type="PROSITE" id="PS00893">
    <property type="entry name" value="NUDIX_BOX"/>
    <property type="match status" value="1"/>
</dbReference>
<evidence type="ECO:0000256" key="10">
    <source>
        <dbReference type="RuleBase" id="RU003476"/>
    </source>
</evidence>
<accession>A0A2P2I3K2</accession>
<dbReference type="GO" id="GO:0071543">
    <property type="term" value="P:diphosphoinositol polyphosphate metabolic process"/>
    <property type="evidence" value="ECO:0007669"/>
    <property type="project" value="TreeGrafter"/>
</dbReference>
<dbReference type="SUPFAM" id="SSF55811">
    <property type="entry name" value="Nudix"/>
    <property type="match status" value="1"/>
</dbReference>
<organism evidence="13">
    <name type="scientific">Hirondellea gigas</name>
    <dbReference type="NCBI Taxonomy" id="1518452"/>
    <lineage>
        <taxon>Eukaryota</taxon>
        <taxon>Metazoa</taxon>
        <taxon>Ecdysozoa</taxon>
        <taxon>Arthropoda</taxon>
        <taxon>Crustacea</taxon>
        <taxon>Multicrustacea</taxon>
        <taxon>Malacostraca</taxon>
        <taxon>Eumalacostraca</taxon>
        <taxon>Peracarida</taxon>
        <taxon>Amphipoda</taxon>
        <taxon>Amphilochidea</taxon>
        <taxon>Lysianassida</taxon>
        <taxon>Lysianassidira</taxon>
        <taxon>Lysianassoidea</taxon>
        <taxon>Lysianassidae</taxon>
        <taxon>Hirondellea</taxon>
    </lineage>
</organism>
<dbReference type="GO" id="GO:0034432">
    <property type="term" value="F:bis(5'-adenosyl)-pentaphosphatase activity"/>
    <property type="evidence" value="ECO:0007669"/>
    <property type="project" value="TreeGrafter"/>
</dbReference>
<evidence type="ECO:0000313" key="13">
    <source>
        <dbReference type="EMBL" id="LAB68607.1"/>
    </source>
</evidence>
<evidence type="ECO:0000256" key="3">
    <source>
        <dbReference type="ARBA" id="ARBA00008266"/>
    </source>
</evidence>
<evidence type="ECO:0000256" key="6">
    <source>
        <dbReference type="ARBA" id="ARBA00022723"/>
    </source>
</evidence>
<dbReference type="GO" id="GO:1901909">
    <property type="term" value="P:diadenosine hexaphosphate catabolic process"/>
    <property type="evidence" value="ECO:0007669"/>
    <property type="project" value="TreeGrafter"/>
</dbReference>
<dbReference type="GO" id="GO:1901911">
    <property type="term" value="P:adenosine 5'-(hexahydrogen pentaphosphate) catabolic process"/>
    <property type="evidence" value="ECO:0007669"/>
    <property type="project" value="TreeGrafter"/>
</dbReference>
<dbReference type="PRINTS" id="PR00502">
    <property type="entry name" value="NUDIXFAMILY"/>
</dbReference>
<keyword evidence="7 10" id="KW-0378">Hydrolase</keyword>
<comment type="catalytic activity">
    <reaction evidence="9">
        <text>diphospho-myo-inositol polyphosphate + H2O = myo-inositol polyphosphate + phosphate.</text>
        <dbReference type="EC" id="3.6.1.52"/>
    </reaction>
</comment>
<dbReference type="InterPro" id="IPR047198">
    <property type="entry name" value="DDP-like_NUDIX"/>
</dbReference>
<dbReference type="GO" id="GO:0034431">
    <property type="term" value="F:bis(5'-adenosyl)-hexaphosphatase activity"/>
    <property type="evidence" value="ECO:0007669"/>
    <property type="project" value="TreeGrafter"/>
</dbReference>
<dbReference type="InterPro" id="IPR020476">
    <property type="entry name" value="Nudix_hydrolase"/>
</dbReference>
<dbReference type="FunFam" id="3.90.79.10:FF:000002">
    <property type="entry name" value="diphosphoinositol polyphosphate phosphohydrolase 1"/>
    <property type="match status" value="1"/>
</dbReference>
<comment type="cofactor">
    <cofactor evidence="1">
        <name>Mg(2+)</name>
        <dbReference type="ChEBI" id="CHEBI:18420"/>
    </cofactor>
</comment>
<feature type="region of interest" description="Disordered" evidence="11">
    <location>
        <begin position="254"/>
        <end position="307"/>
    </location>
</feature>
<comment type="subcellular location">
    <subcellularLocation>
        <location evidence="2">Cytoplasm</location>
    </subcellularLocation>
</comment>
<keyword evidence="8" id="KW-0460">Magnesium</keyword>
<dbReference type="GO" id="GO:0000298">
    <property type="term" value="F:endopolyphosphatase activity"/>
    <property type="evidence" value="ECO:0007669"/>
    <property type="project" value="TreeGrafter"/>
</dbReference>
<dbReference type="InterPro" id="IPR000086">
    <property type="entry name" value="NUDIX_hydrolase_dom"/>
</dbReference>
<feature type="compositionally biased region" description="Polar residues" evidence="11">
    <location>
        <begin position="168"/>
        <end position="178"/>
    </location>
</feature>
<dbReference type="InterPro" id="IPR020084">
    <property type="entry name" value="NUDIX_hydrolase_CS"/>
</dbReference>
<name>A0A2P2I3K2_9CRUS</name>
<feature type="domain" description="Nudix hydrolase" evidence="12">
    <location>
        <begin position="20"/>
        <end position="145"/>
    </location>
</feature>
<reference evidence="13" key="1">
    <citation type="journal article" date="2018" name="Biosci. Biotechnol. Biochem.">
        <title>Polysaccharide hydrolase of the hadal zone amphipods Hirondellea gigas.</title>
        <authorList>
            <person name="Kobayashi H."/>
            <person name="Nagahama T."/>
            <person name="Arai W."/>
            <person name="Sasagawa Y."/>
            <person name="Umeda M."/>
            <person name="Hayashi T."/>
            <person name="Nikaido I."/>
            <person name="Watanabe H."/>
            <person name="Oguri K."/>
            <person name="Kitazato H."/>
            <person name="Fujioka K."/>
            <person name="Kido Y."/>
            <person name="Takami H."/>
        </authorList>
    </citation>
    <scope>NUCLEOTIDE SEQUENCE</scope>
    <source>
        <tissue evidence="13">Whole body</tissue>
    </source>
</reference>
<comment type="similarity">
    <text evidence="3">Belongs to the Nudix hydrolase family. DIPP subfamily.</text>
</comment>
<keyword evidence="6" id="KW-0479">Metal-binding</keyword>
<evidence type="ECO:0000256" key="11">
    <source>
        <dbReference type="SAM" id="MobiDB-lite"/>
    </source>
</evidence>
<evidence type="ECO:0000256" key="1">
    <source>
        <dbReference type="ARBA" id="ARBA00001946"/>
    </source>
</evidence>
<evidence type="ECO:0000259" key="12">
    <source>
        <dbReference type="PROSITE" id="PS51462"/>
    </source>
</evidence>
<keyword evidence="5" id="KW-0963">Cytoplasm</keyword>
<dbReference type="GO" id="GO:0005737">
    <property type="term" value="C:cytoplasm"/>
    <property type="evidence" value="ECO:0007669"/>
    <property type="project" value="UniProtKB-SubCell"/>
</dbReference>
<proteinExistence type="evidence at transcript level"/>
<sequence length="307" mass="32385">MSQTVKVKEPSVVRTYDQDGFRKRAACICVNDDESRVLLVTSRKDANQWIVPGGGVEPEEAVQTAAIREVREEAGVNGDLGRCLGVFENAERGHRTSVYVLVVTEELDDWDESRTFGRQRRWFTVEAAVGALHKPLQSSYVRLLLPPDHPLYHATPRQLCYTPAGLDTDNSSNSRHNCSTSRASATPPSTLRSDATTTEPVVVGNGTAKQVVVGNGTAEAPVGNGQVAAEVAKGDGEAASEVVGNGTPTDVITGGKIINNSDDSSSAAADMSCNSEESDHTEGAAAGAGHPQQCMSNNTTSSSISTG</sequence>
<protein>
    <recommendedName>
        <fullName evidence="4">diphosphoinositol-polyphosphate diphosphatase</fullName>
        <ecNumber evidence="4">3.6.1.52</ecNumber>
    </recommendedName>
</protein>
<dbReference type="EC" id="3.6.1.52" evidence="4"/>
<dbReference type="GO" id="GO:0008486">
    <property type="term" value="F:diphosphoinositol-polyphosphate diphosphatase activity"/>
    <property type="evidence" value="ECO:0007669"/>
    <property type="project" value="UniProtKB-EC"/>
</dbReference>
<evidence type="ECO:0000256" key="9">
    <source>
        <dbReference type="ARBA" id="ARBA00033994"/>
    </source>
</evidence>
<feature type="region of interest" description="Disordered" evidence="11">
    <location>
        <begin position="165"/>
        <end position="202"/>
    </location>
</feature>
<dbReference type="InterPro" id="IPR015797">
    <property type="entry name" value="NUDIX_hydrolase-like_dom_sf"/>
</dbReference>
<evidence type="ECO:0000256" key="7">
    <source>
        <dbReference type="ARBA" id="ARBA00022801"/>
    </source>
</evidence>
<evidence type="ECO:0000256" key="2">
    <source>
        <dbReference type="ARBA" id="ARBA00004496"/>
    </source>
</evidence>
<dbReference type="GO" id="GO:0046872">
    <property type="term" value="F:metal ion binding"/>
    <property type="evidence" value="ECO:0007669"/>
    <property type="project" value="UniProtKB-KW"/>
</dbReference>
<dbReference type="PROSITE" id="PS51462">
    <property type="entry name" value="NUDIX"/>
    <property type="match status" value="1"/>
</dbReference>
<dbReference type="PANTHER" id="PTHR12629">
    <property type="entry name" value="DIPHOSPHOINOSITOL POLYPHOSPHATE PHOSPHOHYDROLASE"/>
    <property type="match status" value="1"/>
</dbReference>
<feature type="compositionally biased region" description="Low complexity" evidence="11">
    <location>
        <begin position="259"/>
        <end position="275"/>
    </location>
</feature>
<dbReference type="AlphaFoldDB" id="A0A2P2I3K2"/>
<feature type="compositionally biased region" description="Low complexity" evidence="11">
    <location>
        <begin position="296"/>
        <end position="307"/>
    </location>
</feature>